<dbReference type="AlphaFoldDB" id="A0A9X1BNQ5"/>
<dbReference type="SUPFAM" id="SSF51366">
    <property type="entry name" value="Ribulose-phoshate binding barrel"/>
    <property type="match status" value="1"/>
</dbReference>
<evidence type="ECO:0000256" key="4">
    <source>
        <dbReference type="ARBA" id="ARBA00029440"/>
    </source>
</evidence>
<keyword evidence="7" id="KW-1185">Reference proteome</keyword>
<organism evidence="6 7">
    <name type="scientific">Aquariibacter lacus</name>
    <dbReference type="NCBI Taxonomy" id="2801332"/>
    <lineage>
        <taxon>Bacteria</taxon>
        <taxon>Pseudomonadati</taxon>
        <taxon>Pseudomonadota</taxon>
        <taxon>Betaproteobacteria</taxon>
        <taxon>Burkholderiales</taxon>
        <taxon>Sphaerotilaceae</taxon>
        <taxon>Aquariibacter</taxon>
    </lineage>
</organism>
<comment type="pathway">
    <text evidence="4">Amino-acid biosynthesis.</text>
</comment>
<reference evidence="6 7" key="1">
    <citation type="submission" date="2021-01" db="EMBL/GenBank/DDBJ databases">
        <title>Piscinibacter sp. Jin2 Genome sequencing and assembly.</title>
        <authorList>
            <person name="Kim I."/>
        </authorList>
    </citation>
    <scope>NUCLEOTIDE SEQUENCE [LARGE SCALE GENOMIC DNA]</scope>
    <source>
        <strain evidence="6 7">Jin2</strain>
    </source>
</reference>
<dbReference type="Proteomes" id="UP000643207">
    <property type="component" value="Unassembled WGS sequence"/>
</dbReference>
<sequence length="253" mass="25962">MSPPLRLIPVLDLRAGQVVRARRGERASYQPLSGSALGAGPEPLDCAQRLLAACASRVLYLADLDALQGGAPQTAVIARLLRALPGLTLWLDAGLRRPADLQALAETLGCPLAAGAPLDANASPGLRPVWASEALSDAAALQAALPDAAARTTGLLSLDRRGDLPLDPAGCWDRPEAWPDSLILMTLERVGSGEGPDLALLRRLRAAVPGKCWIGAGGLRGPADAEEAAAAGASAWLVASALHEGRLGGLARA</sequence>
<comment type="caution">
    <text evidence="6">The sequence shown here is derived from an EMBL/GenBank/DDBJ whole genome shotgun (WGS) entry which is preliminary data.</text>
</comment>
<comment type="similarity">
    <text evidence="1 5">Belongs to the HisA/HisF family.</text>
</comment>
<evidence type="ECO:0000256" key="1">
    <source>
        <dbReference type="ARBA" id="ARBA00009667"/>
    </source>
</evidence>
<dbReference type="InterPro" id="IPR011060">
    <property type="entry name" value="RibuloseP-bd_barrel"/>
</dbReference>
<dbReference type="InterPro" id="IPR013785">
    <property type="entry name" value="Aldolase_TIM"/>
</dbReference>
<keyword evidence="2 5" id="KW-0028">Amino-acid biosynthesis</keyword>
<evidence type="ECO:0000256" key="3">
    <source>
        <dbReference type="ARBA" id="ARBA00023102"/>
    </source>
</evidence>
<dbReference type="Gene3D" id="3.20.20.70">
    <property type="entry name" value="Aldolase class I"/>
    <property type="match status" value="2"/>
</dbReference>
<proteinExistence type="inferred from homology"/>
<evidence type="ECO:0000256" key="5">
    <source>
        <dbReference type="RuleBase" id="RU003657"/>
    </source>
</evidence>
<name>A0A9X1BNQ5_9BURK</name>
<keyword evidence="3 5" id="KW-0368">Histidine biosynthesis</keyword>
<dbReference type="GO" id="GO:0000105">
    <property type="term" value="P:L-histidine biosynthetic process"/>
    <property type="evidence" value="ECO:0007669"/>
    <property type="project" value="UniProtKB-KW"/>
</dbReference>
<evidence type="ECO:0000256" key="2">
    <source>
        <dbReference type="ARBA" id="ARBA00022605"/>
    </source>
</evidence>
<dbReference type="RefSeq" id="WP_201826735.1">
    <property type="nucleotide sequence ID" value="NZ_JAERRA010000002.1"/>
</dbReference>
<accession>A0A9X1BNQ5</accession>
<dbReference type="InterPro" id="IPR006062">
    <property type="entry name" value="His_biosynth"/>
</dbReference>
<dbReference type="EMBL" id="JAERRA010000002">
    <property type="protein sequence ID" value="MBL0720360.1"/>
    <property type="molecule type" value="Genomic_DNA"/>
</dbReference>
<gene>
    <name evidence="6" type="ORF">JI742_10725</name>
</gene>
<evidence type="ECO:0000313" key="7">
    <source>
        <dbReference type="Proteomes" id="UP000643207"/>
    </source>
</evidence>
<dbReference type="Pfam" id="PF00977">
    <property type="entry name" value="His_biosynth"/>
    <property type="match status" value="2"/>
</dbReference>
<evidence type="ECO:0000313" key="6">
    <source>
        <dbReference type="EMBL" id="MBL0720360.1"/>
    </source>
</evidence>
<protein>
    <submittedName>
        <fullName evidence="6">Nickel transporter</fullName>
    </submittedName>
</protein>